<dbReference type="InterPro" id="IPR042099">
    <property type="entry name" value="ANL_N_sf"/>
</dbReference>
<dbReference type="GO" id="GO:0010124">
    <property type="term" value="P:phenylacetate catabolic process"/>
    <property type="evidence" value="ECO:0007669"/>
    <property type="project" value="UniProtKB-UniRule"/>
</dbReference>
<dbReference type="PANTHER" id="PTHR43439:SF1">
    <property type="entry name" value="PHENYLACETATE-COENZYME A LIGASE"/>
    <property type="match status" value="1"/>
</dbReference>
<comment type="catalytic activity">
    <reaction evidence="9">
        <text>2-phenylacetate + ATP + CoA = phenylacetyl-CoA + AMP + diphosphate</text>
        <dbReference type="Rhea" id="RHEA:20956"/>
        <dbReference type="ChEBI" id="CHEBI:18401"/>
        <dbReference type="ChEBI" id="CHEBI:30616"/>
        <dbReference type="ChEBI" id="CHEBI:33019"/>
        <dbReference type="ChEBI" id="CHEBI:57287"/>
        <dbReference type="ChEBI" id="CHEBI:57390"/>
        <dbReference type="ChEBI" id="CHEBI:456215"/>
        <dbReference type="EC" id="6.2.1.30"/>
    </reaction>
</comment>
<dbReference type="Gene3D" id="3.30.300.30">
    <property type="match status" value="1"/>
</dbReference>
<evidence type="ECO:0000256" key="3">
    <source>
        <dbReference type="ARBA" id="ARBA00022741"/>
    </source>
</evidence>
<evidence type="ECO:0000313" key="13">
    <source>
        <dbReference type="Proteomes" id="UP000783796"/>
    </source>
</evidence>
<dbReference type="EC" id="6.2.1.30" evidence="6 9"/>
<name>A0A948TDF5_9BACT</name>
<evidence type="ECO:0000256" key="7">
    <source>
        <dbReference type="ARBA" id="ARBA00068695"/>
    </source>
</evidence>
<comment type="pathway">
    <text evidence="4 9">Aromatic compound metabolism; phenylacetate degradation.</text>
</comment>
<reference evidence="12" key="1">
    <citation type="journal article" date="2021" name="PeerJ">
        <title>Extensive microbial diversity within the chicken gut microbiome revealed by metagenomics and culture.</title>
        <authorList>
            <person name="Gilroy R."/>
            <person name="Ravi A."/>
            <person name="Getino M."/>
            <person name="Pursley I."/>
            <person name="Horton D.L."/>
            <person name="Alikhan N.F."/>
            <person name="Baker D."/>
            <person name="Gharbi K."/>
            <person name="Hall N."/>
            <person name="Watson M."/>
            <person name="Adriaenssens E.M."/>
            <person name="Foster-Nyarko E."/>
            <person name="Jarju S."/>
            <person name="Secka A."/>
            <person name="Antonio M."/>
            <person name="Oren A."/>
            <person name="Chaudhuri R.R."/>
            <person name="La Ragione R."/>
            <person name="Hildebrand F."/>
            <person name="Pallen M.J."/>
        </authorList>
    </citation>
    <scope>NUCLEOTIDE SEQUENCE</scope>
    <source>
        <strain evidence="12">G4-2901</strain>
    </source>
</reference>
<dbReference type="Proteomes" id="UP000783796">
    <property type="component" value="Unassembled WGS sequence"/>
</dbReference>
<comment type="similarity">
    <text evidence="5 9">Belongs to the phenylacetyl-CoA ligase family.</text>
</comment>
<dbReference type="Pfam" id="PF14535">
    <property type="entry name" value="AMP-binding_C_2"/>
    <property type="match status" value="1"/>
</dbReference>
<comment type="function">
    <text evidence="9">Catalyzes the activation of phenylacetic acid (PA) to phenylacetyl-CoA (PA-CoA).</text>
</comment>
<dbReference type="Gene3D" id="3.40.50.12780">
    <property type="entry name" value="N-terminal domain of ligase-like"/>
    <property type="match status" value="1"/>
</dbReference>
<keyword evidence="3 9" id="KW-0547">Nucleotide-binding</keyword>
<dbReference type="FunFam" id="3.40.50.12780:FF:000016">
    <property type="entry name" value="Phenylacetate-coenzyme A ligase"/>
    <property type="match status" value="1"/>
</dbReference>
<dbReference type="InterPro" id="IPR051414">
    <property type="entry name" value="Adenylate-forming_Reductase"/>
</dbReference>
<dbReference type="CDD" id="cd05913">
    <property type="entry name" value="PaaK"/>
    <property type="match status" value="1"/>
</dbReference>
<evidence type="ECO:0000259" key="10">
    <source>
        <dbReference type="Pfam" id="PF00501"/>
    </source>
</evidence>
<organism evidence="12 13">
    <name type="scientific">Candidatus Phocaeicola faecigallinarum</name>
    <dbReference type="NCBI Taxonomy" id="2838732"/>
    <lineage>
        <taxon>Bacteria</taxon>
        <taxon>Pseudomonadati</taxon>
        <taxon>Bacteroidota</taxon>
        <taxon>Bacteroidia</taxon>
        <taxon>Bacteroidales</taxon>
        <taxon>Bacteroidaceae</taxon>
        <taxon>Phocaeicola</taxon>
    </lineage>
</organism>
<dbReference type="PANTHER" id="PTHR43439">
    <property type="entry name" value="PHENYLACETATE-COENZYME A LIGASE"/>
    <property type="match status" value="1"/>
</dbReference>
<evidence type="ECO:0000256" key="2">
    <source>
        <dbReference type="ARBA" id="ARBA00022598"/>
    </source>
</evidence>
<feature type="domain" description="AMP-dependent ligase C-terminal" evidence="11">
    <location>
        <begin position="334"/>
        <end position="430"/>
    </location>
</feature>
<evidence type="ECO:0000313" key="12">
    <source>
        <dbReference type="EMBL" id="MBU3838941.1"/>
    </source>
</evidence>
<evidence type="ECO:0000256" key="9">
    <source>
        <dbReference type="PIRNR" id="PIRNR006444"/>
    </source>
</evidence>
<sequence length="433" mass="48807">MFWNENKECMPREQMRELQGKRLQKLVTYVYHNVPFYRNKMQEMDLSPDDIRSIDDIVKLPFTTKQDLRDNYPYGLQAAPASEIVRVHASSGTTGNPTIVGYTRKDLAIWSEVMSRCLTAYGVTRDDTFSVSYGYGLFTGGLGAHYGVENLGATVIPASTGNTEKHIRLIRDLNITGIACTPSYAMYLAEVMEKMGLTKHDLGLRIGAFGAEPWTENMRKEIQDRLGLKGYNIYGLSEIMGPGVSYECQEQNGSHINEDHFFPEIIDPNTLQPLPYGQQGELVFTTLTKEGMPLLRYRTKDLTSLIDTPCPCGRTSVRMTPIMGRSDDMLIIRGINVFPSQVESVILEMKEFEPQYMLIVDRKGNLDTLEIQVEVRRDFFSDDIGAMLALKKSLADKLKSVLSISADVKLVEPNSIARSQGKSKRVIDNRKLV</sequence>
<keyword evidence="2 9" id="KW-0436">Ligase</keyword>
<evidence type="ECO:0000256" key="5">
    <source>
        <dbReference type="ARBA" id="ARBA00061566"/>
    </source>
</evidence>
<evidence type="ECO:0000256" key="4">
    <source>
        <dbReference type="ARBA" id="ARBA00060591"/>
    </source>
</evidence>
<dbReference type="InterPro" id="IPR000873">
    <property type="entry name" value="AMP-dep_synth/lig_dom"/>
</dbReference>
<dbReference type="GO" id="GO:0000166">
    <property type="term" value="F:nucleotide binding"/>
    <property type="evidence" value="ECO:0007669"/>
    <property type="project" value="UniProtKB-KW"/>
</dbReference>
<evidence type="ECO:0000256" key="1">
    <source>
        <dbReference type="ARBA" id="ARBA00011245"/>
    </source>
</evidence>
<dbReference type="SUPFAM" id="SSF56801">
    <property type="entry name" value="Acetyl-CoA synthetase-like"/>
    <property type="match status" value="1"/>
</dbReference>
<reference evidence="12" key="2">
    <citation type="submission" date="2021-04" db="EMBL/GenBank/DDBJ databases">
        <authorList>
            <person name="Gilroy R."/>
        </authorList>
    </citation>
    <scope>NUCLEOTIDE SEQUENCE</scope>
    <source>
        <strain evidence="12">G4-2901</strain>
    </source>
</reference>
<evidence type="ECO:0000256" key="6">
    <source>
        <dbReference type="ARBA" id="ARBA00066629"/>
    </source>
</evidence>
<accession>A0A948TDF5</accession>
<dbReference type="PIRSF" id="PIRSF006444">
    <property type="entry name" value="PaaK"/>
    <property type="match status" value="1"/>
</dbReference>
<dbReference type="Pfam" id="PF00501">
    <property type="entry name" value="AMP-binding"/>
    <property type="match status" value="1"/>
</dbReference>
<evidence type="ECO:0000259" key="11">
    <source>
        <dbReference type="Pfam" id="PF14535"/>
    </source>
</evidence>
<evidence type="ECO:0000256" key="8">
    <source>
        <dbReference type="ARBA" id="ARBA00075111"/>
    </source>
</evidence>
<dbReference type="EMBL" id="JAHLFW010000096">
    <property type="protein sequence ID" value="MBU3838941.1"/>
    <property type="molecule type" value="Genomic_DNA"/>
</dbReference>
<proteinExistence type="inferred from homology"/>
<comment type="subunit">
    <text evidence="1">Monomer.</text>
</comment>
<dbReference type="AlphaFoldDB" id="A0A948TDF5"/>
<dbReference type="GO" id="GO:0047475">
    <property type="term" value="F:phenylacetate-CoA ligase activity"/>
    <property type="evidence" value="ECO:0007669"/>
    <property type="project" value="UniProtKB-EC"/>
</dbReference>
<dbReference type="InterPro" id="IPR028154">
    <property type="entry name" value="AMP-dep_Lig_C"/>
</dbReference>
<dbReference type="InterPro" id="IPR045851">
    <property type="entry name" value="AMP-bd_C_sf"/>
</dbReference>
<dbReference type="InterPro" id="IPR011880">
    <property type="entry name" value="PA_CoA_ligase"/>
</dbReference>
<comment type="caution">
    <text evidence="12">The sequence shown here is derived from an EMBL/GenBank/DDBJ whole genome shotgun (WGS) entry which is preliminary data.</text>
</comment>
<protein>
    <recommendedName>
        <fullName evidence="7 9">Phenylacetate-coenzyme A ligase</fullName>
        <ecNumber evidence="6 9">6.2.1.30</ecNumber>
    </recommendedName>
    <alternativeName>
        <fullName evidence="8 9">Phenylacetyl-CoA ligase</fullName>
    </alternativeName>
</protein>
<gene>
    <name evidence="12" type="ORF">H9777_11665</name>
</gene>
<feature type="domain" description="AMP-dependent synthetase/ligase" evidence="10">
    <location>
        <begin position="60"/>
        <end position="284"/>
    </location>
</feature>